<dbReference type="SUPFAM" id="SSF57667">
    <property type="entry name" value="beta-beta-alpha zinc fingers"/>
    <property type="match status" value="1"/>
</dbReference>
<evidence type="ECO:0000256" key="1">
    <source>
        <dbReference type="PROSITE-ProRule" id="PRU00042"/>
    </source>
</evidence>
<dbReference type="OrthoDB" id="3940153at2759"/>
<feature type="compositionally biased region" description="Polar residues" evidence="2">
    <location>
        <begin position="681"/>
        <end position="713"/>
    </location>
</feature>
<name>A0A9Q9DU47_CURCL</name>
<evidence type="ECO:0000259" key="3">
    <source>
        <dbReference type="PROSITE" id="PS50157"/>
    </source>
</evidence>
<feature type="compositionally biased region" description="Low complexity" evidence="2">
    <location>
        <begin position="99"/>
        <end position="108"/>
    </location>
</feature>
<sequence length="792" mass="87900">MWRSSRSASDRRYDSATSLISSCQYSGSNSSPAPGSLVHDEVTKPIIPSRPTETASRLSSPFSRASKAIYRRPYASRYLNTVFPLLGSPFTSRAHLSSDDTSSSASPDKYTSGNTDRLSCQLCGTVFTGKYGRGNRGRHMRQYHTQAAMTSFKCLVDECPKTFARQDARLKHQRTHHSESQPNSNTCPVNLGEVHVSFSTALCNMRTKLDDKTYSRLCDMFLYLFPRIVQYLRDTGSNTYGIYMDVLKEILIVVDASESDWNQVMADPALFSRLHHNGTASSSKGKGSVINLGPSSMSRTNSNHPSKGQKPAHRRETGSHKVSRSHQNGSSQSRLVDCPDHKHHMMDRDSQTSPCHGCRVKSMAQVRHHLRRINHQGRPGTWKCPLCKKDFNHEQSMNEHIKAKSCQTQVQSRGDIVKPWAMLYLTRHPDARCIPSPYCDENTWLPQSIWEECRASLQDTPTPVQDTPTSARDSSTPVQENPSSGQDTMNFLPDTSVPLLGNTENATRDQGHGMTRDANSVPIESYQAAVHFAIQTLNSIASSMTNIPYAALAGSSTAGFNSDQPLDQNSLSNHIVRWHSLLLHNVAERLESLAWALELQVQPAVLVDMGYLSSIANGAEMAVNNTNTHNQFRAPHVQAQGQEDSNAASNLPAEYFFGSSNIQTSDLWPEQHEPIEEGSFQYSTPTLSTHSSQTDVPTSSFHTQPSPATNPSSAYGPPDRMFLSAANSPHHFRRGSGNSDVSDCLIPPRIQPDPVGLLGTNSQSEDSRFIEAERPQPFRIEDYIYTDPEKRT</sequence>
<accession>A0A9Q9DU47</accession>
<dbReference type="PROSITE" id="PS50157">
    <property type="entry name" value="ZINC_FINGER_C2H2_2"/>
    <property type="match status" value="1"/>
</dbReference>
<feature type="compositionally biased region" description="Polar residues" evidence="2">
    <location>
        <begin position="325"/>
        <end position="334"/>
    </location>
</feature>
<keyword evidence="5" id="KW-1185">Reference proteome</keyword>
<dbReference type="PROSITE" id="PS00028">
    <property type="entry name" value="ZINC_FINGER_C2H2_1"/>
    <property type="match status" value="1"/>
</dbReference>
<dbReference type="AlphaFoldDB" id="A0A9Q9DU47"/>
<evidence type="ECO:0000313" key="4">
    <source>
        <dbReference type="EMBL" id="USP79447.1"/>
    </source>
</evidence>
<feature type="domain" description="C2H2-type" evidence="3">
    <location>
        <begin position="152"/>
        <end position="182"/>
    </location>
</feature>
<feature type="region of interest" description="Disordered" evidence="2">
    <location>
        <begin position="94"/>
        <end position="115"/>
    </location>
</feature>
<dbReference type="VEuPathDB" id="FungiDB:yc1106_06721"/>
<reference evidence="4" key="1">
    <citation type="submission" date="2021-12" db="EMBL/GenBank/DDBJ databases">
        <title>Curvularia clavata genome.</title>
        <authorList>
            <person name="Cao Y."/>
        </authorList>
    </citation>
    <scope>NUCLEOTIDE SEQUENCE</scope>
    <source>
        <strain evidence="4">Yc1106</strain>
    </source>
</reference>
<proteinExistence type="predicted"/>
<dbReference type="InterPro" id="IPR036236">
    <property type="entry name" value="Znf_C2H2_sf"/>
</dbReference>
<organism evidence="4 5">
    <name type="scientific">Curvularia clavata</name>
    <dbReference type="NCBI Taxonomy" id="95742"/>
    <lineage>
        <taxon>Eukaryota</taxon>
        <taxon>Fungi</taxon>
        <taxon>Dikarya</taxon>
        <taxon>Ascomycota</taxon>
        <taxon>Pezizomycotina</taxon>
        <taxon>Dothideomycetes</taxon>
        <taxon>Pleosporomycetidae</taxon>
        <taxon>Pleosporales</taxon>
        <taxon>Pleosporineae</taxon>
        <taxon>Pleosporaceae</taxon>
        <taxon>Curvularia</taxon>
    </lineage>
</organism>
<feature type="compositionally biased region" description="Low complexity" evidence="2">
    <location>
        <begin position="458"/>
        <end position="469"/>
    </location>
</feature>
<feature type="compositionally biased region" description="Polar residues" evidence="2">
    <location>
        <begin position="470"/>
        <end position="489"/>
    </location>
</feature>
<dbReference type="Proteomes" id="UP001056012">
    <property type="component" value="Chromosome 5"/>
</dbReference>
<protein>
    <recommendedName>
        <fullName evidence="3">C2H2-type domain-containing protein</fullName>
    </recommendedName>
</protein>
<dbReference type="InterPro" id="IPR013087">
    <property type="entry name" value="Znf_C2H2_type"/>
</dbReference>
<evidence type="ECO:0000313" key="5">
    <source>
        <dbReference type="Proteomes" id="UP001056012"/>
    </source>
</evidence>
<dbReference type="GO" id="GO:0008270">
    <property type="term" value="F:zinc ion binding"/>
    <property type="evidence" value="ECO:0007669"/>
    <property type="project" value="UniProtKB-KW"/>
</dbReference>
<dbReference type="Pfam" id="PF12874">
    <property type="entry name" value="zf-met"/>
    <property type="match status" value="1"/>
</dbReference>
<keyword evidence="1" id="KW-0862">Zinc</keyword>
<dbReference type="Gene3D" id="3.30.160.60">
    <property type="entry name" value="Classic Zinc Finger"/>
    <property type="match status" value="1"/>
</dbReference>
<feature type="compositionally biased region" description="Polar residues" evidence="2">
    <location>
        <begin position="293"/>
        <end position="306"/>
    </location>
</feature>
<feature type="region of interest" description="Disordered" evidence="2">
    <location>
        <begin position="458"/>
        <end position="493"/>
    </location>
</feature>
<evidence type="ECO:0000256" key="2">
    <source>
        <dbReference type="SAM" id="MobiDB-lite"/>
    </source>
</evidence>
<keyword evidence="1" id="KW-0863">Zinc-finger</keyword>
<keyword evidence="1" id="KW-0479">Metal-binding</keyword>
<feature type="region of interest" description="Disordered" evidence="2">
    <location>
        <begin position="681"/>
        <end position="718"/>
    </location>
</feature>
<dbReference type="EMBL" id="CP089278">
    <property type="protein sequence ID" value="USP79447.1"/>
    <property type="molecule type" value="Genomic_DNA"/>
</dbReference>
<gene>
    <name evidence="4" type="ORF">yc1106_06721</name>
</gene>
<dbReference type="SMART" id="SM00355">
    <property type="entry name" value="ZnF_C2H2"/>
    <property type="match status" value="3"/>
</dbReference>
<feature type="region of interest" description="Disordered" evidence="2">
    <location>
        <begin position="277"/>
        <end position="356"/>
    </location>
</feature>